<evidence type="ECO:0000313" key="14">
    <source>
        <dbReference type="EMBL" id="KAJ3428905.1"/>
    </source>
</evidence>
<dbReference type="PANTHER" id="PTHR43097:SF4">
    <property type="entry name" value="GLUTAMINE--TRNA LIGASE"/>
    <property type="match status" value="1"/>
</dbReference>
<dbReference type="PANTHER" id="PTHR43097">
    <property type="entry name" value="GLUTAMINE-TRNA LIGASE"/>
    <property type="match status" value="1"/>
</dbReference>
<evidence type="ECO:0000256" key="2">
    <source>
        <dbReference type="ARBA" id="ARBA00012836"/>
    </source>
</evidence>
<accession>A0AAV7YLP8</accession>
<evidence type="ECO:0000256" key="8">
    <source>
        <dbReference type="ARBA" id="ARBA00048270"/>
    </source>
</evidence>
<evidence type="ECO:0000256" key="7">
    <source>
        <dbReference type="ARBA" id="ARBA00023146"/>
    </source>
</evidence>
<dbReference type="InterPro" id="IPR014729">
    <property type="entry name" value="Rossmann-like_a/b/a_fold"/>
</dbReference>
<evidence type="ECO:0000259" key="11">
    <source>
        <dbReference type="Pfam" id="PF03950"/>
    </source>
</evidence>
<dbReference type="NCBIfam" id="TIGR00440">
    <property type="entry name" value="glnS"/>
    <property type="match status" value="1"/>
</dbReference>
<protein>
    <recommendedName>
        <fullName evidence="2">glutamine--tRNA ligase</fullName>
        <ecNumber evidence="2">6.1.1.18</ecNumber>
    </recommendedName>
</protein>
<sequence length="738" mass="86179">MEDSKKRFLGIKLNKKEVTKILKNKKLTSTLNRVLDKAGVEESCEKSLGVTLYKIACFKLQPFEVCEERRMIVVDYYMQGKLENNLKLTAALDYLKKIGKGEFVEEEFITTSGVGIVIKEETIKETTKEYVEENKDLDTFNMRNAILELKRALLWVEPRIIKQNLDKYMKENNIQFSKVKGKKSKLENKVKKEKFPLPHENPLNEPAILKKHLKETGGKVITRFPPEPNGFLHIGHGKAMTFNFGYAQEQNGLCYLRFDDTNPDKEKQEYIDSIIENVSWFGFKIYKITYTSDYYQNLYDYAIELIKKDLAYVCHQTSEEISLGRKNATNSPWRDRPIEESLKEFDLMTKGFYKEGEASLRLKMDMQNDNMCMRDLIAYRIKFKSHPRTGNKWCIYPSYDYSHCVIDSLENITHSLCTLEFQIRQKSYYWVLDALKLYKPIVWEYGRLNLTHTIMSKRKLQYLVKEKIVKGWNDPVMPTISGLRRKGFTSTAIKAFCKKIGVTRKDEGLISVLLLEQVLRTELNRDCDRKFAVLDPLKVIISNFGENETQVFEAPNHPRLDHGKRPLVMSNVIYIERSDFRLEDSKEYYGLAPNKEVTLKYAFNITCEDFIKDNEGNIVEIHCVADFEKKRVPKGKIHWISSSPKVPLLKAEVRLYDRLITIEDPSTVNDWHTVLNKNYLTIKNNCLIESSLQNIKTLDRFQFERLGYFIVDQDSTGDHLVFNKTVPLKQSKSKKSIN</sequence>
<dbReference type="InterPro" id="IPR020058">
    <property type="entry name" value="Glu/Gln-tRNA-synth_Ib_cat-dom"/>
</dbReference>
<name>A0AAV7YLP8_9EUKA</name>
<dbReference type="InterPro" id="IPR001412">
    <property type="entry name" value="aa-tRNA-synth_I_CS"/>
</dbReference>
<dbReference type="PROSITE" id="PS00178">
    <property type="entry name" value="AA_TRNA_LIGASE_I"/>
    <property type="match status" value="1"/>
</dbReference>
<gene>
    <name evidence="14" type="ORF">M0812_24243</name>
</gene>
<evidence type="ECO:0000259" key="10">
    <source>
        <dbReference type="Pfam" id="PF00749"/>
    </source>
</evidence>
<keyword evidence="3 9" id="KW-0436">Ligase</keyword>
<dbReference type="SUPFAM" id="SSF52374">
    <property type="entry name" value="Nucleotidylyl transferase"/>
    <property type="match status" value="1"/>
</dbReference>
<feature type="domain" description="tRNA synthetases class I (E and Q) anti-codon binding" evidence="13">
    <location>
        <begin position="636"/>
        <end position="712"/>
    </location>
</feature>
<evidence type="ECO:0000256" key="1">
    <source>
        <dbReference type="ARBA" id="ARBA00005594"/>
    </source>
</evidence>
<dbReference type="AlphaFoldDB" id="A0AAV7YLP8"/>
<comment type="similarity">
    <text evidence="1 9">Belongs to the class-I aminoacyl-tRNA synthetase family.</text>
</comment>
<proteinExistence type="inferred from homology"/>
<dbReference type="InterPro" id="IPR020059">
    <property type="entry name" value="Glu/Gln-tRNA-synth_Ib_codon-bd"/>
</dbReference>
<dbReference type="PRINTS" id="PR00987">
    <property type="entry name" value="TRNASYNTHGLU"/>
</dbReference>
<dbReference type="InterPro" id="IPR004514">
    <property type="entry name" value="Gln-tRNA-synth"/>
</dbReference>
<dbReference type="GO" id="GO:0006425">
    <property type="term" value="P:glutaminyl-tRNA aminoacylation"/>
    <property type="evidence" value="ECO:0007669"/>
    <property type="project" value="InterPro"/>
</dbReference>
<feature type="domain" description="Glutaminyl-tRNA synthetase class Ib non-specific RNA-binding" evidence="12">
    <location>
        <begin position="3"/>
        <end position="157"/>
    </location>
</feature>
<dbReference type="FunFam" id="2.40.240.10:FF:000007">
    <property type="entry name" value="Glutamine--tRNA ligase"/>
    <property type="match status" value="1"/>
</dbReference>
<evidence type="ECO:0000256" key="6">
    <source>
        <dbReference type="ARBA" id="ARBA00022917"/>
    </source>
</evidence>
<dbReference type="InterPro" id="IPR007639">
    <property type="entry name" value="Gln-tRNA-synth_Ib_RNA-bd_N"/>
</dbReference>
<dbReference type="Pfam" id="PF04558">
    <property type="entry name" value="tRNA_synt_1c_R1"/>
    <property type="match status" value="1"/>
</dbReference>
<evidence type="ECO:0000259" key="13">
    <source>
        <dbReference type="Pfam" id="PF20974"/>
    </source>
</evidence>
<evidence type="ECO:0000256" key="9">
    <source>
        <dbReference type="RuleBase" id="RU363037"/>
    </source>
</evidence>
<dbReference type="EMBL" id="JANTQA010000057">
    <property type="protein sequence ID" value="KAJ3428905.1"/>
    <property type="molecule type" value="Genomic_DNA"/>
</dbReference>
<evidence type="ECO:0000256" key="5">
    <source>
        <dbReference type="ARBA" id="ARBA00022840"/>
    </source>
</evidence>
<dbReference type="GO" id="GO:0005524">
    <property type="term" value="F:ATP binding"/>
    <property type="evidence" value="ECO:0007669"/>
    <property type="project" value="UniProtKB-KW"/>
</dbReference>
<dbReference type="Pfam" id="PF20974">
    <property type="entry name" value="tRNA-synt_1c_C2"/>
    <property type="match status" value="1"/>
</dbReference>
<dbReference type="GO" id="GO:0004819">
    <property type="term" value="F:glutamine-tRNA ligase activity"/>
    <property type="evidence" value="ECO:0007669"/>
    <property type="project" value="UniProtKB-EC"/>
</dbReference>
<keyword evidence="4 9" id="KW-0547">Nucleotide-binding</keyword>
<dbReference type="InterPro" id="IPR020056">
    <property type="entry name" value="Rbsml_bL25/Gln-tRNA_synth_N"/>
</dbReference>
<feature type="domain" description="Glutamyl/glutaminyl-tRNA synthetase class Ib anti-codon binding" evidence="11">
    <location>
        <begin position="527"/>
        <end position="625"/>
    </location>
</feature>
<reference evidence="14" key="1">
    <citation type="submission" date="2022-08" db="EMBL/GenBank/DDBJ databases">
        <title>Novel sulphate-reducing endosymbionts in the free-living metamonad Anaeramoeba.</title>
        <authorList>
            <person name="Jerlstrom-Hultqvist J."/>
            <person name="Cepicka I."/>
            <person name="Gallot-Lavallee L."/>
            <person name="Salas-Leiva D."/>
            <person name="Curtis B.A."/>
            <person name="Zahonova K."/>
            <person name="Pipaliya S."/>
            <person name="Dacks J."/>
            <person name="Roger A.J."/>
        </authorList>
    </citation>
    <scope>NUCLEOTIDE SEQUENCE</scope>
    <source>
        <strain evidence="14">Busselton2</strain>
    </source>
</reference>
<dbReference type="Gene3D" id="1.10.8.1290">
    <property type="entry name" value="Glutaminyl-tRNA synthetase, non-specific RNA binding region part 1, domain 1"/>
    <property type="match status" value="1"/>
</dbReference>
<dbReference type="Proteomes" id="UP001146793">
    <property type="component" value="Unassembled WGS sequence"/>
</dbReference>
<evidence type="ECO:0000256" key="3">
    <source>
        <dbReference type="ARBA" id="ARBA00022598"/>
    </source>
</evidence>
<dbReference type="SUPFAM" id="SSF50715">
    <property type="entry name" value="Ribosomal protein L25-like"/>
    <property type="match status" value="1"/>
</dbReference>
<dbReference type="InterPro" id="IPR000924">
    <property type="entry name" value="Glu/Gln-tRNA-synth"/>
</dbReference>
<evidence type="ECO:0000259" key="12">
    <source>
        <dbReference type="Pfam" id="PF04558"/>
    </source>
</evidence>
<keyword evidence="6 9" id="KW-0648">Protein biosynthesis</keyword>
<dbReference type="InterPro" id="IPR050132">
    <property type="entry name" value="Gln/Glu-tRNA_Ligase"/>
</dbReference>
<dbReference type="Pfam" id="PF00749">
    <property type="entry name" value="tRNA-synt_1c"/>
    <property type="match status" value="1"/>
</dbReference>
<keyword evidence="7 9" id="KW-0030">Aminoacyl-tRNA synthetase</keyword>
<organism evidence="14 15">
    <name type="scientific">Anaeramoeba flamelloides</name>
    <dbReference type="NCBI Taxonomy" id="1746091"/>
    <lineage>
        <taxon>Eukaryota</taxon>
        <taxon>Metamonada</taxon>
        <taxon>Anaeramoebidae</taxon>
        <taxon>Anaeramoeba</taxon>
    </lineage>
</organism>
<dbReference type="Pfam" id="PF03950">
    <property type="entry name" value="tRNA-synt_1c_C"/>
    <property type="match status" value="1"/>
</dbReference>
<evidence type="ECO:0000313" key="15">
    <source>
        <dbReference type="Proteomes" id="UP001146793"/>
    </source>
</evidence>
<dbReference type="InterPro" id="IPR042558">
    <property type="entry name" value="Gln-tRNA-synth_Ib_RNA-bd_N_1"/>
</dbReference>
<dbReference type="Gene3D" id="3.40.50.620">
    <property type="entry name" value="HUPs"/>
    <property type="match status" value="1"/>
</dbReference>
<evidence type="ECO:0000256" key="4">
    <source>
        <dbReference type="ARBA" id="ARBA00022741"/>
    </source>
</evidence>
<comment type="caution">
    <text evidence="14">The sequence shown here is derived from an EMBL/GenBank/DDBJ whole genome shotgun (WGS) entry which is preliminary data.</text>
</comment>
<feature type="domain" description="Glutamyl/glutaminyl-tRNA synthetase class Ib catalytic" evidence="10">
    <location>
        <begin position="219"/>
        <end position="524"/>
    </location>
</feature>
<keyword evidence="5 9" id="KW-0067">ATP-binding</keyword>
<dbReference type="FunFam" id="3.40.50.620:FF:000037">
    <property type="entry name" value="Glutamine--tRNA ligase cytoplasmic"/>
    <property type="match status" value="1"/>
</dbReference>
<dbReference type="InterPro" id="IPR011035">
    <property type="entry name" value="Ribosomal_bL25/Gln-tRNA_synth"/>
</dbReference>
<comment type="catalytic activity">
    <reaction evidence="8">
        <text>tRNA(Gln) + L-glutamine + ATP = L-glutaminyl-tRNA(Gln) + AMP + diphosphate</text>
        <dbReference type="Rhea" id="RHEA:20121"/>
        <dbReference type="Rhea" id="RHEA-COMP:9662"/>
        <dbReference type="Rhea" id="RHEA-COMP:9681"/>
        <dbReference type="ChEBI" id="CHEBI:30616"/>
        <dbReference type="ChEBI" id="CHEBI:33019"/>
        <dbReference type="ChEBI" id="CHEBI:58359"/>
        <dbReference type="ChEBI" id="CHEBI:78442"/>
        <dbReference type="ChEBI" id="CHEBI:78521"/>
        <dbReference type="ChEBI" id="CHEBI:456215"/>
        <dbReference type="EC" id="6.1.1.18"/>
    </reaction>
</comment>
<dbReference type="EC" id="6.1.1.18" evidence="2"/>
<dbReference type="Gene3D" id="2.40.240.10">
    <property type="entry name" value="Ribosomal Protein L25, Chain P"/>
    <property type="match status" value="2"/>
</dbReference>
<dbReference type="GO" id="GO:0005829">
    <property type="term" value="C:cytosol"/>
    <property type="evidence" value="ECO:0007669"/>
    <property type="project" value="TreeGrafter"/>
</dbReference>
<dbReference type="InterPro" id="IPR049437">
    <property type="entry name" value="tRNA-synt_1c_C2"/>
</dbReference>